<evidence type="ECO:0000313" key="2">
    <source>
        <dbReference type="EMBL" id="CAD7648396.1"/>
    </source>
</evidence>
<dbReference type="EMBL" id="CAJPIZ010043292">
    <property type="protein sequence ID" value="CAG2121969.1"/>
    <property type="molecule type" value="Genomic_DNA"/>
</dbReference>
<feature type="domain" description="Glycosyl transferase family 28 C-terminal" evidence="1">
    <location>
        <begin position="8"/>
        <end position="68"/>
    </location>
</feature>
<evidence type="ECO:0000313" key="3">
    <source>
        <dbReference type="Proteomes" id="UP000759131"/>
    </source>
</evidence>
<dbReference type="OrthoDB" id="20273at2759"/>
<dbReference type="InterPro" id="IPR007235">
    <property type="entry name" value="Glyco_trans_28_C"/>
</dbReference>
<dbReference type="GO" id="GO:0016758">
    <property type="term" value="F:hexosyltransferase activity"/>
    <property type="evidence" value="ECO:0007669"/>
    <property type="project" value="InterPro"/>
</dbReference>
<keyword evidence="3" id="KW-1185">Reference proteome</keyword>
<reference evidence="2" key="1">
    <citation type="submission" date="2020-11" db="EMBL/GenBank/DDBJ databases">
        <authorList>
            <person name="Tran Van P."/>
        </authorList>
    </citation>
    <scope>NUCLEOTIDE SEQUENCE</scope>
</reference>
<feature type="non-terminal residue" evidence="2">
    <location>
        <position position="1"/>
    </location>
</feature>
<organism evidence="2">
    <name type="scientific">Medioppia subpectinata</name>
    <dbReference type="NCBI Taxonomy" id="1979941"/>
    <lineage>
        <taxon>Eukaryota</taxon>
        <taxon>Metazoa</taxon>
        <taxon>Ecdysozoa</taxon>
        <taxon>Arthropoda</taxon>
        <taxon>Chelicerata</taxon>
        <taxon>Arachnida</taxon>
        <taxon>Acari</taxon>
        <taxon>Acariformes</taxon>
        <taxon>Sarcoptiformes</taxon>
        <taxon>Oribatida</taxon>
        <taxon>Brachypylina</taxon>
        <taxon>Oppioidea</taxon>
        <taxon>Oppiidae</taxon>
        <taxon>Medioppia</taxon>
    </lineage>
</organism>
<gene>
    <name evidence="2" type="ORF">OSB1V03_LOCUS21915</name>
</gene>
<dbReference type="AlphaFoldDB" id="A0A7R9LXF4"/>
<sequence length="70" mass="7549">MAKTWTHVLVTVGSTGFDKLLDQISDVNTLGLLSSFGCTHLTIQYGSSGCPPIHSNPFNITVNAFDYKTS</sequence>
<dbReference type="Gene3D" id="3.40.50.2000">
    <property type="entry name" value="Glycogen Phosphorylase B"/>
    <property type="match status" value="1"/>
</dbReference>
<evidence type="ECO:0000259" key="1">
    <source>
        <dbReference type="Pfam" id="PF04101"/>
    </source>
</evidence>
<dbReference type="Pfam" id="PF04101">
    <property type="entry name" value="Glyco_tran_28_C"/>
    <property type="match status" value="1"/>
</dbReference>
<proteinExistence type="predicted"/>
<protein>
    <recommendedName>
        <fullName evidence="1">Glycosyl transferase family 28 C-terminal domain-containing protein</fullName>
    </recommendedName>
</protein>
<dbReference type="EMBL" id="OC897867">
    <property type="protein sequence ID" value="CAD7648396.1"/>
    <property type="molecule type" value="Genomic_DNA"/>
</dbReference>
<dbReference type="Proteomes" id="UP000759131">
    <property type="component" value="Unassembled WGS sequence"/>
</dbReference>
<accession>A0A7R9LXF4</accession>
<name>A0A7R9LXF4_9ACAR</name>